<dbReference type="Pfam" id="PF00563">
    <property type="entry name" value="EAL"/>
    <property type="match status" value="1"/>
</dbReference>
<dbReference type="InterPro" id="IPR046342">
    <property type="entry name" value="CBS_dom_sf"/>
</dbReference>
<name>A0A8D5GEF6_9PROT</name>
<dbReference type="InterPro" id="IPR029787">
    <property type="entry name" value="Nucleotide_cyclase"/>
</dbReference>
<keyword evidence="6" id="KW-1185">Reference proteome</keyword>
<dbReference type="Gene3D" id="3.30.70.270">
    <property type="match status" value="1"/>
</dbReference>
<dbReference type="Gene3D" id="3.10.580.10">
    <property type="entry name" value="CBS-domain"/>
    <property type="match status" value="1"/>
</dbReference>
<evidence type="ECO:0000313" key="6">
    <source>
        <dbReference type="Proteomes" id="UP000826722"/>
    </source>
</evidence>
<dbReference type="SMART" id="SM00052">
    <property type="entry name" value="EAL"/>
    <property type="match status" value="1"/>
</dbReference>
<dbReference type="SUPFAM" id="SSF55073">
    <property type="entry name" value="Nucleotide cyclase"/>
    <property type="match status" value="1"/>
</dbReference>
<evidence type="ECO:0000256" key="1">
    <source>
        <dbReference type="PROSITE-ProRule" id="PRU00703"/>
    </source>
</evidence>
<evidence type="ECO:0000259" key="3">
    <source>
        <dbReference type="PROSITE" id="PS50887"/>
    </source>
</evidence>
<dbReference type="InterPro" id="IPR000160">
    <property type="entry name" value="GGDEF_dom"/>
</dbReference>
<feature type="domain" description="EAL" evidence="2">
    <location>
        <begin position="57"/>
        <end position="308"/>
    </location>
</feature>
<dbReference type="CDD" id="cd01949">
    <property type="entry name" value="GGDEF"/>
    <property type="match status" value="1"/>
</dbReference>
<dbReference type="PANTHER" id="PTHR33121">
    <property type="entry name" value="CYCLIC DI-GMP PHOSPHODIESTERASE PDEF"/>
    <property type="match status" value="1"/>
</dbReference>
<organism evidence="5 6">
    <name type="scientific">Methyloradius palustris</name>
    <dbReference type="NCBI Taxonomy" id="2778876"/>
    <lineage>
        <taxon>Bacteria</taxon>
        <taxon>Pseudomonadati</taxon>
        <taxon>Pseudomonadota</taxon>
        <taxon>Betaproteobacteria</taxon>
        <taxon>Nitrosomonadales</taxon>
        <taxon>Methylophilaceae</taxon>
        <taxon>Methyloradius</taxon>
    </lineage>
</organism>
<dbReference type="InterPro" id="IPR000644">
    <property type="entry name" value="CBS_dom"/>
</dbReference>
<dbReference type="InterPro" id="IPR035919">
    <property type="entry name" value="EAL_sf"/>
</dbReference>
<protein>
    <submittedName>
        <fullName evidence="5">GGDEF domain-containing protein</fullName>
    </submittedName>
</protein>
<dbReference type="EMBL" id="AP024110">
    <property type="protein sequence ID" value="BCM25179.1"/>
    <property type="molecule type" value="Genomic_DNA"/>
</dbReference>
<dbReference type="AlphaFoldDB" id="A0A8D5GEF6"/>
<dbReference type="RefSeq" id="WP_225906982.1">
    <property type="nucleotide sequence ID" value="NZ_AP024110.1"/>
</dbReference>
<dbReference type="Gene3D" id="3.20.20.450">
    <property type="entry name" value="EAL domain"/>
    <property type="match status" value="1"/>
</dbReference>
<proteinExistence type="predicted"/>
<sequence length="643" mass="72735">MSFNYQSAHKIHLGGWGENMHLYLTDPIISDSNDSQTTSFSEHMVVKLEPTGPRLVRNTMIPQVQSILQQRLLSAVFQPIVDLNQICVYGHEGLIRGPVNTDLHSPLALFKEAELNHLDFEMEHLSRQIVLESFAKTRNSNKLFLNISPASLIQQPNANKGATLSYIHKLGLDPHNVIIELTESGPGFDYDILCHAAQHYRNMGFEIAMDDLGEGFSNLRLWSELKPDYVKIDKHFIQGINDDEVKMQFVRSIQQIAQNSGTKVIAEGIETEAELLVIKDLKIQYGQGYLLGYPEAKTVEQIPEQLHGILHKNAVRVYLSNGLPLQKRGNISSLIKYVLPVNPRTTNDEVYARFKSNPALYALPVVDEGKPVGLISRYNVIDQFAKPYTRELYGKRSCHKFMDKKPLIVEQSISLHVLSELITHMEPHHLSNGFMITEAGEYRGMGSGHDLLREITQMQLNAARYANPLTLLPGNVPISEHMDRLIEAKVPFFACYCDLDTFKPFNDVYGFRRGDELIQYTGKLLNEEVDSELDFVGHVGGDDFILIFQSEDWQSRCEKILSRLEAAMPDFYDEADKARNGIEAEDRVGNKMYYPFVSLSIGAVKVEPYTLNSHHEVSTAIASAKKQAKKISGNSLFIERRTI</sequence>
<dbReference type="InterPro" id="IPR001633">
    <property type="entry name" value="EAL_dom"/>
</dbReference>
<accession>A0A8D5GEF6</accession>
<evidence type="ECO:0000259" key="4">
    <source>
        <dbReference type="PROSITE" id="PS51371"/>
    </source>
</evidence>
<evidence type="ECO:0000313" key="5">
    <source>
        <dbReference type="EMBL" id="BCM25179.1"/>
    </source>
</evidence>
<keyword evidence="1" id="KW-0129">CBS domain</keyword>
<dbReference type="GO" id="GO:0071111">
    <property type="term" value="F:cyclic-guanylate-specific phosphodiesterase activity"/>
    <property type="evidence" value="ECO:0007669"/>
    <property type="project" value="InterPro"/>
</dbReference>
<dbReference type="SMART" id="SM00267">
    <property type="entry name" value="GGDEF"/>
    <property type="match status" value="1"/>
</dbReference>
<gene>
    <name evidence="5" type="ORF">ZMTM_14380</name>
</gene>
<evidence type="ECO:0000259" key="2">
    <source>
        <dbReference type="PROSITE" id="PS50883"/>
    </source>
</evidence>
<dbReference type="NCBIfam" id="TIGR00254">
    <property type="entry name" value="GGDEF"/>
    <property type="match status" value="1"/>
</dbReference>
<dbReference type="InterPro" id="IPR050706">
    <property type="entry name" value="Cyclic-di-GMP_PDE-like"/>
</dbReference>
<dbReference type="Pfam" id="PF00571">
    <property type="entry name" value="CBS"/>
    <property type="match status" value="1"/>
</dbReference>
<dbReference type="CDD" id="cd04598">
    <property type="entry name" value="CBS_pair_GGDEF_EAL"/>
    <property type="match status" value="1"/>
</dbReference>
<dbReference type="CDD" id="cd01948">
    <property type="entry name" value="EAL"/>
    <property type="match status" value="1"/>
</dbReference>
<dbReference type="SUPFAM" id="SSF54631">
    <property type="entry name" value="CBS-domain pair"/>
    <property type="match status" value="1"/>
</dbReference>
<dbReference type="SUPFAM" id="SSF141868">
    <property type="entry name" value="EAL domain-like"/>
    <property type="match status" value="1"/>
</dbReference>
<dbReference type="Pfam" id="PF00990">
    <property type="entry name" value="GGDEF"/>
    <property type="match status" value="1"/>
</dbReference>
<dbReference type="PROSITE" id="PS50887">
    <property type="entry name" value="GGDEF"/>
    <property type="match status" value="1"/>
</dbReference>
<dbReference type="PROSITE" id="PS50883">
    <property type="entry name" value="EAL"/>
    <property type="match status" value="1"/>
</dbReference>
<dbReference type="Proteomes" id="UP000826722">
    <property type="component" value="Chromosome"/>
</dbReference>
<feature type="domain" description="GGDEF" evidence="3">
    <location>
        <begin position="490"/>
        <end position="641"/>
    </location>
</feature>
<dbReference type="PANTHER" id="PTHR33121:SF76">
    <property type="entry name" value="SIGNALING PROTEIN"/>
    <property type="match status" value="1"/>
</dbReference>
<reference evidence="5" key="1">
    <citation type="journal article" date="2021" name="Arch. Microbiol.">
        <title>Methyloradius palustris gen. nov., sp. nov., a methanol-oxidizing bacterium isolated from snow.</title>
        <authorList>
            <person name="Miyadera T."/>
            <person name="Kojima H."/>
            <person name="Fukui M."/>
        </authorList>
    </citation>
    <scope>NUCLEOTIDE SEQUENCE</scope>
    <source>
        <strain evidence="5">Zm11</strain>
    </source>
</reference>
<feature type="domain" description="CBS" evidence="4">
    <location>
        <begin position="334"/>
        <end position="392"/>
    </location>
</feature>
<dbReference type="KEGG" id="mpau:ZMTM_14380"/>
<dbReference type="PROSITE" id="PS51371">
    <property type="entry name" value="CBS"/>
    <property type="match status" value="1"/>
</dbReference>
<dbReference type="InterPro" id="IPR043128">
    <property type="entry name" value="Rev_trsase/Diguanyl_cyclase"/>
</dbReference>